<keyword evidence="5" id="KW-1185">Reference proteome</keyword>
<feature type="compositionally biased region" description="Low complexity" evidence="2">
    <location>
        <begin position="529"/>
        <end position="539"/>
    </location>
</feature>
<dbReference type="AlphaFoldDB" id="A0A0H2RWQ2"/>
<dbReference type="GO" id="GO:0004190">
    <property type="term" value="F:aspartic-type endopeptidase activity"/>
    <property type="evidence" value="ECO:0007669"/>
    <property type="project" value="InterPro"/>
</dbReference>
<evidence type="ECO:0000313" key="5">
    <source>
        <dbReference type="Proteomes" id="UP000053477"/>
    </source>
</evidence>
<dbReference type="STRING" id="27342.A0A0H2RWQ2"/>
<dbReference type="CDD" id="cd05471">
    <property type="entry name" value="pepsin_like"/>
    <property type="match status" value="1"/>
</dbReference>
<dbReference type="InterPro" id="IPR001461">
    <property type="entry name" value="Aspartic_peptidase_A1"/>
</dbReference>
<dbReference type="PANTHER" id="PTHR47966:SF51">
    <property type="entry name" value="BETA-SITE APP-CLEAVING ENZYME, ISOFORM A-RELATED"/>
    <property type="match status" value="1"/>
</dbReference>
<name>A0A0H2RWQ2_9AGAM</name>
<sequence length="566" mass="59549">MIKILAGRCSRALRLGISRNDGFLALYNGGAGGAKDSIHSPLYPFTFSSVQFSKLTFEISPMHFSTLNVARLIAQCALLLSQFQFTNTSTLRQRDAGGLTFELKKNPTTSRRQVQGSSALTLGHGAANLEYTMPITLGGVNLEVVADLGSTDLIVAANIEESSSTGVPINVSFAIGGGSGVINEVSLVVGDFQIKEQAFVSLESEEELPFPPGVSGVFGLGPRFASNILSLLNLSSTAEPAVDQILSSGSSGVGNLITLLLSRTLNLTESDFTSGGGFLTIGSIIESDEDITTQPKIPLFLIEEEGVGIQEHWEVLMDANGIIGPDGQPIPTTSLFNDTPTTNQLKTVFDSGFALPPVPENVASAIYGRVPGSVLNQTDGYWMIPCSYELNISFSFGGVKYPIHPLDLSLPFDPNGDALADDMCIGTFMPSSASSFEKLGELDIILGMPFLRNTYFLGNFGNLTSSQIGSTEAPYVQLLSTTDMTTAHKEFVEVRLGGIDSTGTQPALLSASGSSTQNSTGSSSGGNGSSNKGGSSTKSGGDKTLRYCKSFIIFMVVVGAVSVLAI</sequence>
<feature type="compositionally biased region" description="Low complexity" evidence="2">
    <location>
        <begin position="512"/>
        <end position="522"/>
    </location>
</feature>
<feature type="domain" description="Peptidase A1" evidence="3">
    <location>
        <begin position="131"/>
        <end position="471"/>
    </location>
</feature>
<gene>
    <name evidence="4" type="ORF">SCHPADRAFT_996990</name>
</gene>
<reference evidence="4 5" key="1">
    <citation type="submission" date="2015-04" db="EMBL/GenBank/DDBJ databases">
        <title>Complete genome sequence of Schizopora paradoxa KUC8140, a cosmopolitan wood degrader in East Asia.</title>
        <authorList>
            <consortium name="DOE Joint Genome Institute"/>
            <person name="Min B."/>
            <person name="Park H."/>
            <person name="Jang Y."/>
            <person name="Kim J.-J."/>
            <person name="Kim K.H."/>
            <person name="Pangilinan J."/>
            <person name="Lipzen A."/>
            <person name="Riley R."/>
            <person name="Grigoriev I.V."/>
            <person name="Spatafora J.W."/>
            <person name="Choi I.-G."/>
        </authorList>
    </citation>
    <scope>NUCLEOTIDE SEQUENCE [LARGE SCALE GENOMIC DNA]</scope>
    <source>
        <strain evidence="4 5">KUC8140</strain>
    </source>
</reference>
<dbReference type="EMBL" id="KQ085952">
    <property type="protein sequence ID" value="KLO13868.1"/>
    <property type="molecule type" value="Genomic_DNA"/>
</dbReference>
<dbReference type="InterPro" id="IPR034164">
    <property type="entry name" value="Pepsin-like_dom"/>
</dbReference>
<dbReference type="SUPFAM" id="SSF50630">
    <property type="entry name" value="Acid proteases"/>
    <property type="match status" value="1"/>
</dbReference>
<dbReference type="Pfam" id="PF00026">
    <property type="entry name" value="Asp"/>
    <property type="match status" value="1"/>
</dbReference>
<comment type="similarity">
    <text evidence="1">Belongs to the peptidase A1 family.</text>
</comment>
<protein>
    <submittedName>
        <fullName evidence="4">Acid protease</fullName>
    </submittedName>
</protein>
<dbReference type="GO" id="GO:0006508">
    <property type="term" value="P:proteolysis"/>
    <property type="evidence" value="ECO:0007669"/>
    <property type="project" value="UniProtKB-KW"/>
</dbReference>
<evidence type="ECO:0000313" key="4">
    <source>
        <dbReference type="EMBL" id="KLO13868.1"/>
    </source>
</evidence>
<keyword evidence="4" id="KW-0378">Hydrolase</keyword>
<dbReference type="PANTHER" id="PTHR47966">
    <property type="entry name" value="BETA-SITE APP-CLEAVING ENZYME, ISOFORM A-RELATED"/>
    <property type="match status" value="1"/>
</dbReference>
<accession>A0A0H2RWQ2</accession>
<proteinExistence type="inferred from homology"/>
<dbReference type="Gene3D" id="2.40.70.10">
    <property type="entry name" value="Acid Proteases"/>
    <property type="match status" value="2"/>
</dbReference>
<dbReference type="InterPro" id="IPR021109">
    <property type="entry name" value="Peptidase_aspartic_dom_sf"/>
</dbReference>
<evidence type="ECO:0000259" key="3">
    <source>
        <dbReference type="PROSITE" id="PS51767"/>
    </source>
</evidence>
<dbReference type="InParanoid" id="A0A0H2RWQ2"/>
<dbReference type="OrthoDB" id="15189at2759"/>
<keyword evidence="4" id="KW-0645">Protease</keyword>
<dbReference type="InterPro" id="IPR033121">
    <property type="entry name" value="PEPTIDASE_A1"/>
</dbReference>
<evidence type="ECO:0000256" key="2">
    <source>
        <dbReference type="SAM" id="MobiDB-lite"/>
    </source>
</evidence>
<dbReference type="PROSITE" id="PS51767">
    <property type="entry name" value="PEPTIDASE_A1"/>
    <property type="match status" value="1"/>
</dbReference>
<organism evidence="4 5">
    <name type="scientific">Schizopora paradoxa</name>
    <dbReference type="NCBI Taxonomy" id="27342"/>
    <lineage>
        <taxon>Eukaryota</taxon>
        <taxon>Fungi</taxon>
        <taxon>Dikarya</taxon>
        <taxon>Basidiomycota</taxon>
        <taxon>Agaricomycotina</taxon>
        <taxon>Agaricomycetes</taxon>
        <taxon>Hymenochaetales</taxon>
        <taxon>Schizoporaceae</taxon>
        <taxon>Schizopora</taxon>
    </lineage>
</organism>
<dbReference type="Proteomes" id="UP000053477">
    <property type="component" value="Unassembled WGS sequence"/>
</dbReference>
<evidence type="ECO:0000256" key="1">
    <source>
        <dbReference type="ARBA" id="ARBA00007447"/>
    </source>
</evidence>
<feature type="region of interest" description="Disordered" evidence="2">
    <location>
        <begin position="507"/>
        <end position="539"/>
    </location>
</feature>